<gene>
    <name evidence="2" type="ORF">LCGC14_3071440</name>
</gene>
<comment type="caution">
    <text evidence="2">The sequence shown here is derived from an EMBL/GenBank/DDBJ whole genome shotgun (WGS) entry which is preliminary data.</text>
</comment>
<reference evidence="2" key="1">
    <citation type="journal article" date="2015" name="Nature">
        <title>Complex archaea that bridge the gap between prokaryotes and eukaryotes.</title>
        <authorList>
            <person name="Spang A."/>
            <person name="Saw J.H."/>
            <person name="Jorgensen S.L."/>
            <person name="Zaremba-Niedzwiedzka K."/>
            <person name="Martijn J."/>
            <person name="Lind A.E."/>
            <person name="van Eijk R."/>
            <person name="Schleper C."/>
            <person name="Guy L."/>
            <person name="Ettema T.J."/>
        </authorList>
    </citation>
    <scope>NUCLEOTIDE SEQUENCE</scope>
</reference>
<accession>A0A0F8WFX4</accession>
<protein>
    <submittedName>
        <fullName evidence="2">Uncharacterized protein</fullName>
    </submittedName>
</protein>
<dbReference type="EMBL" id="LAZR01065344">
    <property type="protein sequence ID" value="KKK55747.1"/>
    <property type="molecule type" value="Genomic_DNA"/>
</dbReference>
<keyword evidence="1" id="KW-0175">Coiled coil</keyword>
<feature type="non-terminal residue" evidence="2">
    <location>
        <position position="1"/>
    </location>
</feature>
<organism evidence="2">
    <name type="scientific">marine sediment metagenome</name>
    <dbReference type="NCBI Taxonomy" id="412755"/>
    <lineage>
        <taxon>unclassified sequences</taxon>
        <taxon>metagenomes</taxon>
        <taxon>ecological metagenomes</taxon>
    </lineage>
</organism>
<dbReference type="AlphaFoldDB" id="A0A0F8WFX4"/>
<sequence length="185" mass="21023">TVVVEPDHTYESLKDEVIELKKDEEANKKEIEKLRKELSAQRKAFLASDDTIYIKTVDDETILLYRDEDGTLQPASANIEKIIEHRELSSVVPILAEEEIEIKGTSYNLKAGGFYSLDNTYGIIISKSIFTIWDLSLNASLLLSDFEDFKFAVGGDIAYEINDGLELGVGYSTDNQYYIKLQYQF</sequence>
<evidence type="ECO:0000313" key="2">
    <source>
        <dbReference type="EMBL" id="KKK55747.1"/>
    </source>
</evidence>
<proteinExistence type="predicted"/>
<feature type="coiled-coil region" evidence="1">
    <location>
        <begin position="10"/>
        <end position="44"/>
    </location>
</feature>
<name>A0A0F8WFX4_9ZZZZ</name>
<evidence type="ECO:0000256" key="1">
    <source>
        <dbReference type="SAM" id="Coils"/>
    </source>
</evidence>